<evidence type="ECO:0000256" key="1">
    <source>
        <dbReference type="ARBA" id="ARBA00004167"/>
    </source>
</evidence>
<dbReference type="Pfam" id="PF13947">
    <property type="entry name" value="GUB_WAK_bind"/>
    <property type="match status" value="1"/>
</dbReference>
<dbReference type="Pfam" id="PF14380">
    <property type="entry name" value="WAK_assoc"/>
    <property type="match status" value="1"/>
</dbReference>
<dbReference type="AlphaFoldDB" id="A0A7I8KW53"/>
<feature type="domain" description="Wall-associated receptor kinase galacturonan-binding" evidence="5">
    <location>
        <begin position="38"/>
        <end position="101"/>
    </location>
</feature>
<evidence type="ECO:0000256" key="4">
    <source>
        <dbReference type="SAM" id="SignalP"/>
    </source>
</evidence>
<feature type="domain" description="Wall-associated receptor kinase C-terminal" evidence="6">
    <location>
        <begin position="169"/>
        <end position="238"/>
    </location>
</feature>
<dbReference type="PANTHER" id="PTHR33138:SF75">
    <property type="entry name" value="WALL-ASSOCIATED RECEPTOR KINASE GALACTURONAN-BINDING DOMAIN-CONTAINING PROTEIN"/>
    <property type="match status" value="1"/>
</dbReference>
<evidence type="ECO:0000313" key="7">
    <source>
        <dbReference type="EMBL" id="CAA7402033.1"/>
    </source>
</evidence>
<name>A0A7I8KW53_SPIIN</name>
<accession>A0A7I8KW53</accession>
<keyword evidence="8" id="KW-1185">Reference proteome</keyword>
<evidence type="ECO:0000259" key="5">
    <source>
        <dbReference type="Pfam" id="PF13947"/>
    </source>
</evidence>
<feature type="signal peptide" evidence="4">
    <location>
        <begin position="1"/>
        <end position="30"/>
    </location>
</feature>
<evidence type="ECO:0000256" key="3">
    <source>
        <dbReference type="ARBA" id="ARBA00023180"/>
    </source>
</evidence>
<organism evidence="7 8">
    <name type="scientific">Spirodela intermedia</name>
    <name type="common">Intermediate duckweed</name>
    <dbReference type="NCBI Taxonomy" id="51605"/>
    <lineage>
        <taxon>Eukaryota</taxon>
        <taxon>Viridiplantae</taxon>
        <taxon>Streptophyta</taxon>
        <taxon>Embryophyta</taxon>
        <taxon>Tracheophyta</taxon>
        <taxon>Spermatophyta</taxon>
        <taxon>Magnoliopsida</taxon>
        <taxon>Liliopsida</taxon>
        <taxon>Araceae</taxon>
        <taxon>Lemnoideae</taxon>
        <taxon>Spirodela</taxon>
    </lineage>
</organism>
<dbReference type="OrthoDB" id="635050at2759"/>
<evidence type="ECO:0000256" key="2">
    <source>
        <dbReference type="ARBA" id="ARBA00022729"/>
    </source>
</evidence>
<comment type="subcellular location">
    <subcellularLocation>
        <location evidence="1">Membrane</location>
        <topology evidence="1">Single-pass membrane protein</topology>
    </subcellularLocation>
</comment>
<keyword evidence="2 4" id="KW-0732">Signal</keyword>
<dbReference type="InterPro" id="IPR025287">
    <property type="entry name" value="WAK_GUB"/>
</dbReference>
<dbReference type="GO" id="GO:0030247">
    <property type="term" value="F:polysaccharide binding"/>
    <property type="evidence" value="ECO:0007669"/>
    <property type="project" value="InterPro"/>
</dbReference>
<keyword evidence="3" id="KW-0325">Glycoprotein</keyword>
<gene>
    <name evidence="7" type="ORF">SI8410_09012711</name>
</gene>
<evidence type="ECO:0000313" key="8">
    <source>
        <dbReference type="Proteomes" id="UP000663760"/>
    </source>
</evidence>
<dbReference type="GO" id="GO:0016020">
    <property type="term" value="C:membrane"/>
    <property type="evidence" value="ECO:0007669"/>
    <property type="project" value="UniProtKB-SubCell"/>
</dbReference>
<feature type="chain" id="PRO_5029546333" evidence="4">
    <location>
        <begin position="31"/>
        <end position="284"/>
    </location>
</feature>
<proteinExistence type="predicted"/>
<dbReference type="Proteomes" id="UP000663760">
    <property type="component" value="Chromosome 9"/>
</dbReference>
<sequence length="284" mass="31667">MPTLTAWSKLTELSLRLALSSFLLSSLAWAADLPPDDCLPRHCGNGVNVSYPFWLDGFQHSHCGFPSFKLTCRADFPVVRIFEDDYHVRNIFYRNQSFLVSNVGLSSSTCYVPRDNLSITATPFSIVPAQSSLFFLLDCEPNSQPPGYVPINCRNGSKGLSFVGRDQVNASACKSVISFPIVGLGDDGLEKYNDALDILKPGFLLRWRAVNCSECLESGGRCRYDAKQSRFSCLCSDRSHAVSCKGLVLMFLLSYLFYVKNFQTVARWSPHVWNLSAHTDSKSL</sequence>
<dbReference type="EMBL" id="LR746272">
    <property type="protein sequence ID" value="CAA7402033.1"/>
    <property type="molecule type" value="Genomic_DNA"/>
</dbReference>
<protein>
    <submittedName>
        <fullName evidence="7">Uncharacterized protein</fullName>
    </submittedName>
</protein>
<evidence type="ECO:0000259" key="6">
    <source>
        <dbReference type="Pfam" id="PF14380"/>
    </source>
</evidence>
<reference evidence="7" key="1">
    <citation type="submission" date="2020-02" db="EMBL/GenBank/DDBJ databases">
        <authorList>
            <person name="Scholz U."/>
            <person name="Mascher M."/>
            <person name="Fiebig A."/>
        </authorList>
    </citation>
    <scope>NUCLEOTIDE SEQUENCE</scope>
</reference>
<dbReference type="PANTHER" id="PTHR33138">
    <property type="entry name" value="OS01G0690200 PROTEIN"/>
    <property type="match status" value="1"/>
</dbReference>
<dbReference type="InterPro" id="IPR032872">
    <property type="entry name" value="WAK_assoc_C"/>
</dbReference>